<evidence type="ECO:0000313" key="1">
    <source>
        <dbReference type="EMBL" id="CBX31321.1"/>
    </source>
</evidence>
<dbReference type="EMBL" id="FR695877">
    <property type="protein sequence ID" value="CBX31321.1"/>
    <property type="molecule type" value="Genomic_DNA"/>
</dbReference>
<sequence>MMPRLGAKYPIDIEVISRPKAEYQTDEYFELDLPVAPAVMVAEEIVVEGANITEHEVETCICRHLDLPEPEPPKKGILSRLLKK</sequence>
<reference evidence="1" key="1">
    <citation type="journal article" date="2011" name="Environ. Microbiol.">
        <title>Genomic insights into the metabolic potential of the polycyclic aromatic hydrocarbon degrading sulfate-reducing Deltaproteobacterium N47.</title>
        <authorList>
            <person name="Bergmann F."/>
            <person name="Selesi D."/>
            <person name="Weinmaier T."/>
            <person name="Tischler P."/>
            <person name="Rattei T."/>
            <person name="Meckenstock R.U."/>
        </authorList>
    </citation>
    <scope>NUCLEOTIDE SEQUENCE</scope>
</reference>
<proteinExistence type="predicted"/>
<dbReference type="AlphaFoldDB" id="E1YJ67"/>
<protein>
    <submittedName>
        <fullName evidence="1">Uncharacterized protein</fullName>
    </submittedName>
</protein>
<name>E1YJ67_9BACT</name>
<dbReference type="NCBIfam" id="NF045708">
    <property type="entry name" value="seleno_TsoC"/>
    <property type="match status" value="1"/>
</dbReference>
<organism evidence="1">
    <name type="scientific">uncultured Desulfobacterium sp</name>
    <dbReference type="NCBI Taxonomy" id="201089"/>
    <lineage>
        <taxon>Bacteria</taxon>
        <taxon>Pseudomonadati</taxon>
        <taxon>Thermodesulfobacteriota</taxon>
        <taxon>Desulfobacteria</taxon>
        <taxon>Desulfobacterales</taxon>
        <taxon>Desulfobacteriaceae</taxon>
        <taxon>Desulfobacterium</taxon>
        <taxon>environmental samples</taxon>
    </lineage>
</organism>
<accession>E1YJ67</accession>
<gene>
    <name evidence="1" type="ORF">N47_E48330</name>
</gene>